<feature type="region of interest" description="Disordered" evidence="1">
    <location>
        <begin position="282"/>
        <end position="349"/>
    </location>
</feature>
<organism evidence="3 4">
    <name type="scientific">Tubulinosema ratisbonensis</name>
    <dbReference type="NCBI Taxonomy" id="291195"/>
    <lineage>
        <taxon>Eukaryota</taxon>
        <taxon>Fungi</taxon>
        <taxon>Fungi incertae sedis</taxon>
        <taxon>Microsporidia</taxon>
        <taxon>Tubulinosematoidea</taxon>
        <taxon>Tubulinosematidae</taxon>
        <taxon>Tubulinosema</taxon>
    </lineage>
</organism>
<proteinExistence type="predicted"/>
<accession>A0A437ANJ1</accession>
<reference evidence="3 4" key="1">
    <citation type="submission" date="2018-10" db="EMBL/GenBank/DDBJ databases">
        <title>Draft genome sequence of the microsporidian Tubulinosema ratisbonensis.</title>
        <authorList>
            <person name="Polonais V."/>
            <person name="Peyretaillade E."/>
            <person name="Niehus S."/>
            <person name="Wawrzyniak I."/>
            <person name="Franchet A."/>
            <person name="Gaspin C."/>
            <person name="Reichstadt M."/>
            <person name="Belser C."/>
            <person name="Labadie K."/>
            <person name="Delbac F."/>
            <person name="Ferrandon D."/>
        </authorList>
    </citation>
    <scope>NUCLEOTIDE SEQUENCE [LARGE SCALE GENOMIC DNA]</scope>
    <source>
        <strain evidence="3 4">Franzen</strain>
    </source>
</reference>
<evidence type="ECO:0000256" key="1">
    <source>
        <dbReference type="SAM" id="MobiDB-lite"/>
    </source>
</evidence>
<protein>
    <submittedName>
        <fullName evidence="3">Uncharacterized protein</fullName>
    </submittedName>
</protein>
<gene>
    <name evidence="3" type="ORF">TUBRATIS_009280</name>
</gene>
<name>A0A437ANJ1_9MICR</name>
<feature type="compositionally biased region" description="Basic residues" evidence="1">
    <location>
        <begin position="330"/>
        <end position="341"/>
    </location>
</feature>
<dbReference type="VEuPathDB" id="MicrosporidiaDB:TUBRATIS_009280"/>
<feature type="region of interest" description="Disordered" evidence="1">
    <location>
        <begin position="365"/>
        <end position="385"/>
    </location>
</feature>
<dbReference type="AlphaFoldDB" id="A0A437ANJ1"/>
<feature type="region of interest" description="Disordered" evidence="1">
    <location>
        <begin position="115"/>
        <end position="134"/>
    </location>
</feature>
<evidence type="ECO:0000256" key="2">
    <source>
        <dbReference type="SAM" id="SignalP"/>
    </source>
</evidence>
<sequence>MQFFKIISLFKLFLCTDPSIKSSCISKNSECYFGDSNHQDEIRGKKDIEYLPYLDDFLRDMKVSSSNSNAIQSTKNDFDSKNSLNELNQLKYDFEPVNNCTPSSFDIYEGRKELNTSSSVGESPSRSHDDTNRYNTNEFGIPMTNRDLSNVPEAHCSLSNQQNHIHEFIRYFSYKQPSQPTFSAQTLSSRNNSKYMPKNKPRLISDTCSLYSNTSSAKNNRAKKKLLQRLEELKTKVDYQCWSLRQSLNENEAKSEFYYDNCEAPMPIDEISCSDSTKQIQVNSDDSYGSSNYKTTTVSSSHQSNDDFPSKGYKKHDNKMRRDIFDPRRDKKHHNSRKSFHSKNPNYYKSKKYDFANNIYKSKYNKESSHRKRKIGFERDNETENSGIDSDNFSLKKCHHKNSKKSKFIKFDVLKGHNREKKLHSTGIDTKFKNKIEHLIKNKREYHKKYDELLSSTLVCSLLLKHFDYNKVDIVLFFVVYNFLSFGFTVCTDRTCNNKPDIQFIKDRRWDELTENRLIERINSWKKRKLKYITAEHANFILKNVFRKKILNYKSNDENFELAFFKSIKYEFLYLWEQEFQNH</sequence>
<evidence type="ECO:0000313" key="4">
    <source>
        <dbReference type="Proteomes" id="UP000282876"/>
    </source>
</evidence>
<feature type="compositionally biased region" description="Polar residues" evidence="1">
    <location>
        <begin position="115"/>
        <end position="124"/>
    </location>
</feature>
<feature type="compositionally biased region" description="Basic and acidic residues" evidence="1">
    <location>
        <begin position="320"/>
        <end position="329"/>
    </location>
</feature>
<dbReference type="Proteomes" id="UP000282876">
    <property type="component" value="Unassembled WGS sequence"/>
</dbReference>
<feature type="compositionally biased region" description="Polar residues" evidence="1">
    <location>
        <begin position="282"/>
        <end position="303"/>
    </location>
</feature>
<feature type="signal peptide" evidence="2">
    <location>
        <begin position="1"/>
        <end position="22"/>
    </location>
</feature>
<keyword evidence="4" id="KW-1185">Reference proteome</keyword>
<dbReference type="EMBL" id="RCSS01000189">
    <property type="protein sequence ID" value="RVD92566.1"/>
    <property type="molecule type" value="Genomic_DNA"/>
</dbReference>
<comment type="caution">
    <text evidence="3">The sequence shown here is derived from an EMBL/GenBank/DDBJ whole genome shotgun (WGS) entry which is preliminary data.</text>
</comment>
<keyword evidence="2" id="KW-0732">Signal</keyword>
<feature type="chain" id="PRO_5019115603" evidence="2">
    <location>
        <begin position="23"/>
        <end position="583"/>
    </location>
</feature>
<evidence type="ECO:0000313" key="3">
    <source>
        <dbReference type="EMBL" id="RVD92566.1"/>
    </source>
</evidence>